<evidence type="ECO:0000313" key="1">
    <source>
        <dbReference type="EMBL" id="EKD25468.1"/>
    </source>
</evidence>
<proteinExistence type="predicted"/>
<accession>K1XYN9</accession>
<dbReference type="AlphaFoldDB" id="K1XYN9"/>
<comment type="caution">
    <text evidence="1">The sequence shown here is derived from an EMBL/GenBank/DDBJ whole genome shotgun (WGS) entry which is preliminary data.</text>
</comment>
<reference evidence="1" key="1">
    <citation type="journal article" date="2012" name="Science">
        <title>Fermentation, hydrogen, and sulfur metabolism in multiple uncultivated bacterial phyla.</title>
        <authorList>
            <person name="Wrighton K.C."/>
            <person name="Thomas B.C."/>
            <person name="Sharon I."/>
            <person name="Miller C.S."/>
            <person name="Castelle C.J."/>
            <person name="VerBerkmoes N.C."/>
            <person name="Wilkins M.J."/>
            <person name="Hettich R.L."/>
            <person name="Lipton M.S."/>
            <person name="Williams K.H."/>
            <person name="Long P.E."/>
            <person name="Banfield J.F."/>
        </authorList>
    </citation>
    <scope>NUCLEOTIDE SEQUENCE [LARGE SCALE GENOMIC DNA]</scope>
</reference>
<dbReference type="EMBL" id="AMFJ01036054">
    <property type="protein sequence ID" value="EKD25468.1"/>
    <property type="molecule type" value="Genomic_DNA"/>
</dbReference>
<gene>
    <name evidence="1" type="ORF">ACD_80C00047G0003</name>
</gene>
<name>K1XYN9_9BACT</name>
<sequence length="226" mass="27724">MYMDKITKPHTHHYQNFHEIYEDMIQDSQKKEIQKTQNHLYTTLSLKYENIKQHMHTYYLDLQNRLLHNDFKDIAQILNKIGPSKLSYSKLIKNLFAKIEELHTDFQKTSEEMVKIKDLVDANIFEEIYQKFKKEIPLTKEIEYEEEYSSFQKFIDDTNFSWILQNMAYGKENFDKWLRQFEKNKDVNLFMQQTYIPFRKNINDMMRITNKFRRHLNALSMCKFKN</sequence>
<protein>
    <submittedName>
        <fullName evidence="1">Uncharacterized protein</fullName>
    </submittedName>
</protein>
<organism evidence="1">
    <name type="scientific">uncultured bacterium</name>
    <name type="common">gcode 4</name>
    <dbReference type="NCBI Taxonomy" id="1234023"/>
    <lineage>
        <taxon>Bacteria</taxon>
        <taxon>environmental samples</taxon>
    </lineage>
</organism>